<dbReference type="GO" id="GO:0009360">
    <property type="term" value="C:DNA polymerase III complex"/>
    <property type="evidence" value="ECO:0007669"/>
    <property type="project" value="InterPro"/>
</dbReference>
<dbReference type="GO" id="GO:0003677">
    <property type="term" value="F:DNA binding"/>
    <property type="evidence" value="ECO:0007669"/>
    <property type="project" value="InterPro"/>
</dbReference>
<dbReference type="Gene3D" id="1.20.272.10">
    <property type="match status" value="1"/>
</dbReference>
<dbReference type="Proteomes" id="UP000230956">
    <property type="component" value="Unassembled WGS sequence"/>
</dbReference>
<dbReference type="EMBL" id="PFNG01000091">
    <property type="protein sequence ID" value="PIZ40425.1"/>
    <property type="molecule type" value="Genomic_DNA"/>
</dbReference>
<organism evidence="2 3">
    <name type="scientific">Candidatus Aquicultor secundus</name>
    <dbReference type="NCBI Taxonomy" id="1973895"/>
    <lineage>
        <taxon>Bacteria</taxon>
        <taxon>Bacillati</taxon>
        <taxon>Actinomycetota</taxon>
        <taxon>Candidatus Aquicultoria</taxon>
        <taxon>Candidatus Aquicultorales</taxon>
        <taxon>Candidatus Aquicultoraceae</taxon>
        <taxon>Candidatus Aquicultor</taxon>
    </lineage>
</organism>
<reference evidence="3" key="1">
    <citation type="submission" date="2017-09" db="EMBL/GenBank/DDBJ databases">
        <title>Depth-based differentiation of microbial function through sediment-hosted aquifers and enrichment of novel symbionts in the deep terrestrial subsurface.</title>
        <authorList>
            <person name="Probst A.J."/>
            <person name="Ladd B."/>
            <person name="Jarett J.K."/>
            <person name="Geller-Mcgrath D.E."/>
            <person name="Sieber C.M.K."/>
            <person name="Emerson J.B."/>
            <person name="Anantharaman K."/>
            <person name="Thomas B.C."/>
            <person name="Malmstrom R."/>
            <person name="Stieglmeier M."/>
            <person name="Klingl A."/>
            <person name="Woyke T."/>
            <person name="Ryan C.M."/>
            <person name="Banfield J.F."/>
        </authorList>
    </citation>
    <scope>NUCLEOTIDE SEQUENCE [LARGE SCALE GENOMIC DNA]</scope>
</reference>
<dbReference type="Pfam" id="PF09115">
    <property type="entry name" value="DNApol3-delta_C"/>
    <property type="match status" value="1"/>
</dbReference>
<dbReference type="InterPro" id="IPR027417">
    <property type="entry name" value="P-loop_NTPase"/>
</dbReference>
<dbReference type="AlphaFoldDB" id="A0A2M7T8Y2"/>
<dbReference type="SUPFAM" id="SSF52540">
    <property type="entry name" value="P-loop containing nucleoside triphosphate hydrolases"/>
    <property type="match status" value="1"/>
</dbReference>
<evidence type="ECO:0000313" key="3">
    <source>
        <dbReference type="Proteomes" id="UP000230956"/>
    </source>
</evidence>
<comment type="caution">
    <text evidence="2">The sequence shown here is derived from an EMBL/GenBank/DDBJ whole genome shotgun (WGS) entry which is preliminary data.</text>
</comment>
<name>A0A2M7T8Y2_9ACTN</name>
<dbReference type="GO" id="GO:0003887">
    <property type="term" value="F:DNA-directed DNA polymerase activity"/>
    <property type="evidence" value="ECO:0007669"/>
    <property type="project" value="InterPro"/>
</dbReference>
<feature type="domain" description="DNA polymerase III delta subunit C-terminal" evidence="1">
    <location>
        <begin position="152"/>
        <end position="234"/>
    </location>
</feature>
<proteinExistence type="predicted"/>
<protein>
    <recommendedName>
        <fullName evidence="1">DNA polymerase III delta subunit C-terminal domain-containing protein</fullName>
    </recommendedName>
</protein>
<dbReference type="InterPro" id="IPR015199">
    <property type="entry name" value="DNA_pol_III_delta_C"/>
</dbReference>
<sequence>MFVLVSSNPEAVLPTIISRCRQVQFRPIPAQEMISFLVNKYDLGYDEAALATRLSGGILGAAVSFATSHSKRERRKTVLGIARSADRADLARLSFIAEELIREIKKPLDELKAAHKKEIAELKEQYDAKDAPVRTIKRIEQRQKRELGKEEHQGFEDVLSILTSWFRDIILLKETGREDLLTNQDHILAVKEHVDLFSSEDMNRCLQIIEETRQYSRFNVNMQLAFEDMLFRIHDVLAVESDPYFVP</sequence>
<dbReference type="Gene3D" id="3.40.50.300">
    <property type="entry name" value="P-loop containing nucleotide triphosphate hydrolases"/>
    <property type="match status" value="1"/>
</dbReference>
<gene>
    <name evidence="2" type="ORF">COY37_03815</name>
</gene>
<dbReference type="GO" id="GO:0006260">
    <property type="term" value="P:DNA replication"/>
    <property type="evidence" value="ECO:0007669"/>
    <property type="project" value="InterPro"/>
</dbReference>
<evidence type="ECO:0000313" key="2">
    <source>
        <dbReference type="EMBL" id="PIZ40425.1"/>
    </source>
</evidence>
<accession>A0A2M7T8Y2</accession>
<evidence type="ECO:0000259" key="1">
    <source>
        <dbReference type="Pfam" id="PF09115"/>
    </source>
</evidence>